<name>A0A7H9B1L4_ZYGMR</name>
<dbReference type="RefSeq" id="XP_037143390.1">
    <property type="nucleotide sequence ID" value="XM_037287495.1"/>
</dbReference>
<dbReference type="EMBL" id="CP058605">
    <property type="protein sequence ID" value="QLG71662.1"/>
    <property type="molecule type" value="Genomic_DNA"/>
</dbReference>
<dbReference type="KEGG" id="zmk:HG535_0B07090"/>
<sequence length="155" mass="17750">MLPVLCITHPHSFLLFFSRFTQHTSHSFPSLFALQPARGKKIFLVADDRFTSFLMCYENHHGSSNTLLVHLKFLNIVAPFLIHIFRLLNMLKLVCLQFYTYILFQVWLPLQSAICKPPASICGLEHLQLTCICPPSFDGPALHIHEKPLPPPLSR</sequence>
<keyword evidence="2" id="KW-1185">Reference proteome</keyword>
<protein>
    <submittedName>
        <fullName evidence="1">Uncharacterized protein</fullName>
    </submittedName>
</protein>
<reference evidence="1 2" key="1">
    <citation type="submission" date="2020-07" db="EMBL/GenBank/DDBJ databases">
        <title>The yeast mating-type switching endonuclease HO is a domesticated member of an unorthodox homing genetic element family.</title>
        <authorList>
            <person name="Coughlan A.Y."/>
            <person name="Lombardi L."/>
            <person name="Braun-Galleani S."/>
            <person name="Martos A.R."/>
            <person name="Galeote V."/>
            <person name="Bigey F."/>
            <person name="Dequin S."/>
            <person name="Byrne K.P."/>
            <person name="Wolfe K.H."/>
        </authorList>
    </citation>
    <scope>NUCLEOTIDE SEQUENCE [LARGE SCALE GENOMIC DNA]</scope>
    <source>
        <strain evidence="1 2">NRRL Y-6702</strain>
    </source>
</reference>
<dbReference type="AlphaFoldDB" id="A0A7H9B1L4"/>
<dbReference type="Proteomes" id="UP000509704">
    <property type="component" value="Chromosome 2"/>
</dbReference>
<organism evidence="1 2">
    <name type="scientific">Zygotorulaspora mrakii</name>
    <name type="common">Zygosaccharomyces mrakii</name>
    <dbReference type="NCBI Taxonomy" id="42260"/>
    <lineage>
        <taxon>Eukaryota</taxon>
        <taxon>Fungi</taxon>
        <taxon>Dikarya</taxon>
        <taxon>Ascomycota</taxon>
        <taxon>Saccharomycotina</taxon>
        <taxon>Saccharomycetes</taxon>
        <taxon>Saccharomycetales</taxon>
        <taxon>Saccharomycetaceae</taxon>
        <taxon>Zygotorulaspora</taxon>
    </lineage>
</organism>
<evidence type="ECO:0000313" key="2">
    <source>
        <dbReference type="Proteomes" id="UP000509704"/>
    </source>
</evidence>
<evidence type="ECO:0000313" key="1">
    <source>
        <dbReference type="EMBL" id="QLG71662.1"/>
    </source>
</evidence>
<dbReference type="GeneID" id="59235324"/>
<gene>
    <name evidence="1" type="ORF">HG535_0B07090</name>
</gene>
<accession>A0A7H9B1L4</accession>
<proteinExistence type="predicted"/>